<evidence type="ECO:0000313" key="2">
    <source>
        <dbReference type="EMBL" id="GAB69697.1"/>
    </source>
</evidence>
<keyword evidence="3" id="KW-1185">Reference proteome</keyword>
<protein>
    <submittedName>
        <fullName evidence="2">CYIR protein</fullName>
    </submittedName>
</protein>
<gene>
    <name evidence="2" type="ORF">PCYB_004460</name>
</gene>
<organism evidence="2 3">
    <name type="scientific">Plasmodium cynomolgi (strain B)</name>
    <dbReference type="NCBI Taxonomy" id="1120755"/>
    <lineage>
        <taxon>Eukaryota</taxon>
        <taxon>Sar</taxon>
        <taxon>Alveolata</taxon>
        <taxon>Apicomplexa</taxon>
        <taxon>Aconoidasida</taxon>
        <taxon>Haemosporida</taxon>
        <taxon>Plasmodiidae</taxon>
        <taxon>Plasmodium</taxon>
        <taxon>Plasmodium (Plasmodium)</taxon>
    </lineage>
</organism>
<name>K6VJU4_PLACD</name>
<proteinExistence type="predicted"/>
<dbReference type="OrthoDB" id="389504at2759"/>
<dbReference type="GeneID" id="14696239"/>
<dbReference type="OMA" id="YERDHAA"/>
<feature type="region of interest" description="Disordered" evidence="1">
    <location>
        <begin position="239"/>
        <end position="277"/>
    </location>
</feature>
<dbReference type="Proteomes" id="UP000006319">
    <property type="component" value="Unassembled WGS sequence"/>
</dbReference>
<evidence type="ECO:0000256" key="1">
    <source>
        <dbReference type="SAM" id="MobiDB-lite"/>
    </source>
</evidence>
<dbReference type="RefSeq" id="XP_004227915.1">
    <property type="nucleotide sequence ID" value="XM_004227867.1"/>
</dbReference>
<dbReference type="EMBL" id="DF157611">
    <property type="protein sequence ID" value="GAB69697.1"/>
    <property type="molecule type" value="Genomic_DNA"/>
</dbReference>
<sequence>MTYPCKGPFKGHLTYTCYKNIKYQFGEKIEGTNFSIDENISKYAKIYTADNGPKLKNLSNIFTNLKKYLSNGHVFGSGDYNGEGTCKYISYLLCNQIREELHGECDNGTFNIFKEFVDKYNDSTNSKMCMNNIKHLDNREFLKMKALYDLYDKYIQLSSIYAHNHPNYCSDMINLVRLYNYFLNEYPSDSSNFNDVLKDFKELMVTIIETGKRYCIQEYFSIREPRLFISSVVQIPSHANTSSGRESNILQEGTLNSEVKPKFPEVTSSSTSVKEQEIEDLENSKRFLLSDLLEVEATSVSEDPLERSLLSKKLEHSGKQETFIRHKSYDSPGHNKTNETFPRGEDSMVVTKGLENGSGNYSTGFMTNVQNGISEFIKDIDPVPVMGVSGGMGALYLLLRVLKYF</sequence>
<dbReference type="KEGG" id="pcy:PCYB_004460"/>
<feature type="compositionally biased region" description="Polar residues" evidence="1">
    <location>
        <begin position="239"/>
        <end position="257"/>
    </location>
</feature>
<evidence type="ECO:0000313" key="3">
    <source>
        <dbReference type="Proteomes" id="UP000006319"/>
    </source>
</evidence>
<reference evidence="2 3" key="1">
    <citation type="journal article" date="2012" name="Nat. Genet.">
        <title>Plasmodium cynomolgi genome sequences provide insight into Plasmodium vivax and the monkey malaria clade.</title>
        <authorList>
            <person name="Tachibana S."/>
            <person name="Sullivan S.A."/>
            <person name="Kawai S."/>
            <person name="Nakamura S."/>
            <person name="Kim H.R."/>
            <person name="Goto N."/>
            <person name="Arisue N."/>
            <person name="Palacpac N.M.Q."/>
            <person name="Honma H."/>
            <person name="Yagi M."/>
            <person name="Tougan T."/>
            <person name="Katakai Y."/>
            <person name="Kaneko O."/>
            <person name="Mita T."/>
            <person name="Kita K."/>
            <person name="Yasutomi Y."/>
            <person name="Sutton P.L."/>
            <person name="Shakhbatyan R."/>
            <person name="Horii T."/>
            <person name="Yasunaga T."/>
            <person name="Barnwell J.W."/>
            <person name="Escalante A.A."/>
            <person name="Carlton J.M."/>
            <person name="Tanabe K."/>
        </authorList>
    </citation>
    <scope>NUCLEOTIDE SEQUENCE [LARGE SCALE GENOMIC DNA]</scope>
    <source>
        <strain evidence="2 3">B</strain>
    </source>
</reference>
<dbReference type="AlphaFoldDB" id="K6VJU4"/>
<dbReference type="VEuPathDB" id="PlasmoDB:PCYB_004460"/>
<dbReference type="PhylomeDB" id="K6VJU4"/>
<accession>K6VJU4</accession>